<evidence type="ECO:0000259" key="14">
    <source>
        <dbReference type="Pfam" id="PF03028"/>
    </source>
</evidence>
<evidence type="ECO:0000256" key="2">
    <source>
        <dbReference type="ARBA" id="ARBA00008887"/>
    </source>
</evidence>
<feature type="domain" description="Dynein heavy chain coiled coil stalk" evidence="15">
    <location>
        <begin position="6"/>
        <end position="115"/>
    </location>
</feature>
<dbReference type="Ensembl" id="ENSCSAVT00000001324.1">
    <property type="protein sequence ID" value="ENSCSAVP00000001308.1"/>
    <property type="gene ID" value="ENSCSAVG00000000729.1"/>
</dbReference>
<dbReference type="Pfam" id="PF12777">
    <property type="entry name" value="MT"/>
    <property type="match status" value="1"/>
</dbReference>
<keyword evidence="9" id="KW-0969">Cilium</keyword>
<dbReference type="InterPro" id="IPR026983">
    <property type="entry name" value="DHC"/>
</dbReference>
<dbReference type="Pfam" id="PF03028">
    <property type="entry name" value="Dynein_heavy"/>
    <property type="match status" value="1"/>
</dbReference>
<dbReference type="InterPro" id="IPR041658">
    <property type="entry name" value="AAA_lid_11"/>
</dbReference>
<dbReference type="GO" id="GO:0005930">
    <property type="term" value="C:axoneme"/>
    <property type="evidence" value="ECO:0007669"/>
    <property type="project" value="UniProtKB-SubCell"/>
</dbReference>
<dbReference type="InterPro" id="IPR035706">
    <property type="entry name" value="AAA_9"/>
</dbReference>
<dbReference type="FunFam" id="1.20.1270.280:FF:000001">
    <property type="entry name" value="dynein heavy chain 7, axonemal"/>
    <property type="match status" value="1"/>
</dbReference>
<evidence type="ECO:0000256" key="10">
    <source>
        <dbReference type="ARBA" id="ARBA00023175"/>
    </source>
</evidence>
<organism evidence="19 20">
    <name type="scientific">Ciona savignyi</name>
    <name type="common">Pacific transparent sea squirt</name>
    <dbReference type="NCBI Taxonomy" id="51511"/>
    <lineage>
        <taxon>Eukaryota</taxon>
        <taxon>Metazoa</taxon>
        <taxon>Chordata</taxon>
        <taxon>Tunicata</taxon>
        <taxon>Ascidiacea</taxon>
        <taxon>Phlebobranchia</taxon>
        <taxon>Cionidae</taxon>
        <taxon>Ciona</taxon>
    </lineage>
</organism>
<dbReference type="GO" id="GO:0005524">
    <property type="term" value="F:ATP binding"/>
    <property type="evidence" value="ECO:0007669"/>
    <property type="project" value="UniProtKB-KW"/>
</dbReference>
<dbReference type="InterPro" id="IPR004273">
    <property type="entry name" value="Dynein_heavy_D6_P-loop"/>
</dbReference>
<dbReference type="InterPro" id="IPR042219">
    <property type="entry name" value="AAA_lid_11_sf"/>
</dbReference>
<keyword evidence="3" id="KW-0963">Cytoplasm</keyword>
<keyword evidence="5" id="KW-0547">Nucleotide-binding</keyword>
<dbReference type="Gene3D" id="1.10.8.720">
    <property type="entry name" value="Region D6 of dynein motor"/>
    <property type="match status" value="1"/>
</dbReference>
<feature type="domain" description="Dynein heavy chain AAA lid" evidence="17">
    <location>
        <begin position="840"/>
        <end position="938"/>
    </location>
</feature>
<comment type="subcellular location">
    <subcellularLocation>
        <location evidence="1">Cytoplasm</location>
        <location evidence="1">Cytoskeleton</location>
        <location evidence="1">Cilium axoneme</location>
    </subcellularLocation>
</comment>
<evidence type="ECO:0000256" key="1">
    <source>
        <dbReference type="ARBA" id="ARBA00004430"/>
    </source>
</evidence>
<dbReference type="Gene3D" id="3.40.50.300">
    <property type="entry name" value="P-loop containing nucleotide triphosphate hydrolases"/>
    <property type="match status" value="2"/>
</dbReference>
<evidence type="ECO:0000256" key="11">
    <source>
        <dbReference type="ARBA" id="ARBA00023212"/>
    </source>
</evidence>
<proteinExistence type="inferred from homology"/>
<keyword evidence="12" id="KW-0966">Cell projection</keyword>
<dbReference type="GO" id="GO:0045505">
    <property type="term" value="F:dynein intermediate chain binding"/>
    <property type="evidence" value="ECO:0007669"/>
    <property type="project" value="InterPro"/>
</dbReference>
<dbReference type="GO" id="GO:0051959">
    <property type="term" value="F:dynein light intermediate chain binding"/>
    <property type="evidence" value="ECO:0007669"/>
    <property type="project" value="InterPro"/>
</dbReference>
<dbReference type="Gene3D" id="1.10.8.1220">
    <property type="match status" value="1"/>
</dbReference>
<dbReference type="Proteomes" id="UP000007875">
    <property type="component" value="Unassembled WGS sequence"/>
</dbReference>
<dbReference type="GO" id="GO:0005874">
    <property type="term" value="C:microtubule"/>
    <property type="evidence" value="ECO:0007669"/>
    <property type="project" value="UniProtKB-KW"/>
</dbReference>
<keyword evidence="20" id="KW-1185">Reference proteome</keyword>
<dbReference type="InterPro" id="IPR041228">
    <property type="entry name" value="Dynein_C"/>
</dbReference>
<dbReference type="Pfam" id="PF18199">
    <property type="entry name" value="Dynein_C"/>
    <property type="match status" value="1"/>
</dbReference>
<comment type="similarity">
    <text evidence="2">Belongs to the dynein heavy chain family.</text>
</comment>
<evidence type="ECO:0000256" key="4">
    <source>
        <dbReference type="ARBA" id="ARBA00022701"/>
    </source>
</evidence>
<evidence type="ECO:0000259" key="16">
    <source>
        <dbReference type="Pfam" id="PF12781"/>
    </source>
</evidence>
<evidence type="ECO:0000256" key="12">
    <source>
        <dbReference type="ARBA" id="ARBA00023273"/>
    </source>
</evidence>
<feature type="domain" description="Dynein heavy chain AAA lid" evidence="17">
    <location>
        <begin position="763"/>
        <end position="829"/>
    </location>
</feature>
<keyword evidence="10" id="KW-0505">Motor protein</keyword>
<evidence type="ECO:0000313" key="19">
    <source>
        <dbReference type="Ensembl" id="ENSCSAVP00000001308.1"/>
    </source>
</evidence>
<protein>
    <submittedName>
        <fullName evidence="19">Uncharacterized protein</fullName>
    </submittedName>
</protein>
<dbReference type="GO" id="GO:0008569">
    <property type="term" value="F:minus-end-directed microtubule motor activity"/>
    <property type="evidence" value="ECO:0007669"/>
    <property type="project" value="InterPro"/>
</dbReference>
<name>H2Y7L0_CIOSA</name>
<sequence length="1159" mass="132280">KLQSQGAEAELKVAMDSLRKKQAALKEVQDKLQILQDKLEFNKQKKADLENQVDLCSKKLNRATQLIESLGGEKDRWGETAHALGITFNNLTGDVLIASGIVAYLGTFTSKFREDQTAEWLKNCRADGIPCTDNVTLHMVLGEPVKIRQWNISGLPTDSFSVENGIIISNARRWPLMIDPQGQANKWIKNMERANNLHVIKLSDSDFVRTLENCIQFGTPVLLENIGEELDPLLEPLLLKQTFKQAGAICIRLGDSTIEYSHDFRFYITTKLRNPHYLPETSVKVTLLNFMITMEGLQDQLLGIVVARERPELEEEKNALILQSAENKKQLKEIEDKILEVLSTSEGNILEDETAIKVLSSSKTLANEISEKQAIAEETEQKIDTARMGYKPISIHSAILFFCITDLANIDPMYQYSLTWYVNLFVNAIDNAEKSDILEKRLEHLRNYMTYSLYCNICRSLFEKDKLLFSILLCVNLLRHEGIVDDNDWRFLLTGGVGLDNPHSNPATWLPTKSWDELCRLDNLNHFQGIRKKFPAYKEQWKVIYDSSDPHNKIPPGDWSELVEFHRMMLLRCLRPDKMVPAMQNFITNNLGRKFIEPPPFDLPKTFADSNSTSPLIFVLSPGADPMASLLKFADDQVGFGGPKMTSLSLGQGQGPIAMRMIDKAIKEGTWVVLQNCHLATSWMSTLEKICEETLNPDKIHPDFRLWLTSYPSNNFPVAVLQNGVKMTNEPPKGLKSNILRSYLSDPISDPEFFSSCKQPVAFKRLLFGLCFFHALVQRRQFGPLGWNIPYEFNETDLRISVRQLHMFLNQYEVNGNCLFVKHCLKECFIYDRICEKTNFYIFFNQYEFVPISALKYLAGECNYGGRVTDDWDRRTLNSILARGYSSNVIFRQKQAKLFKPYISIYVHAESLNVPYLDFCKNLPLLAEPQVFAMHANADITKDQNATQELFNSILLTLVGAFVELSIFLLWKLKNLIFMYHLNLKIVKYCGSRTSGGGGDSNDTLVFNVAGDILGKLPPNFDTEAALRRYPTAYKQSMNTVLVQEMVRFNVLTTTIRNSLVNVQKAIKGLVVMSADLEEVLNSVLQGKIPQMWMKKSYPSLKPLGGYTNDFLERLHFLEHWYQNGPPPQFWVSGFFFTQAFLTGVQQNFARKYTIPIDL</sequence>
<feature type="domain" description="Dynein heavy chain C-terminal" evidence="18">
    <location>
        <begin position="994"/>
        <end position="1158"/>
    </location>
</feature>
<evidence type="ECO:0000256" key="3">
    <source>
        <dbReference type="ARBA" id="ARBA00022490"/>
    </source>
</evidence>
<dbReference type="Pfam" id="PF12781">
    <property type="entry name" value="AAA_9"/>
    <property type="match status" value="1"/>
</dbReference>
<accession>H2Y7L0</accession>
<feature type="domain" description="Dynein heavy chain region D6 P-loop" evidence="14">
    <location>
        <begin position="612"/>
        <end position="728"/>
    </location>
</feature>
<dbReference type="PANTHER" id="PTHR22878:SF66">
    <property type="entry name" value="DYNEIN AXONEMAL HEAVY CHAIN 7"/>
    <property type="match status" value="1"/>
</dbReference>
<dbReference type="AlphaFoldDB" id="H2Y7L0"/>
<dbReference type="FunFam" id="3.40.50.300:FF:000362">
    <property type="entry name" value="Dynein, axonemal, heavy chain 6"/>
    <property type="match status" value="1"/>
</dbReference>
<evidence type="ECO:0000256" key="13">
    <source>
        <dbReference type="SAM" id="Coils"/>
    </source>
</evidence>
<feature type="coiled-coil region" evidence="13">
    <location>
        <begin position="11"/>
        <end position="66"/>
    </location>
</feature>
<evidence type="ECO:0000313" key="20">
    <source>
        <dbReference type="Proteomes" id="UP000007875"/>
    </source>
</evidence>
<evidence type="ECO:0000256" key="9">
    <source>
        <dbReference type="ARBA" id="ARBA00023069"/>
    </source>
</evidence>
<evidence type="ECO:0000259" key="15">
    <source>
        <dbReference type="Pfam" id="PF12777"/>
    </source>
</evidence>
<evidence type="ECO:0000256" key="6">
    <source>
        <dbReference type="ARBA" id="ARBA00022840"/>
    </source>
</evidence>
<dbReference type="HOGENOM" id="CLU_000038_1_1_1"/>
<evidence type="ECO:0000256" key="7">
    <source>
        <dbReference type="ARBA" id="ARBA00023017"/>
    </source>
</evidence>
<dbReference type="InterPro" id="IPR024743">
    <property type="entry name" value="Dynein_HC_stalk"/>
</dbReference>
<dbReference type="GO" id="GO:0030286">
    <property type="term" value="C:dynein complex"/>
    <property type="evidence" value="ECO:0007669"/>
    <property type="project" value="UniProtKB-KW"/>
</dbReference>
<reference evidence="19" key="3">
    <citation type="submission" date="2025-09" db="UniProtKB">
        <authorList>
            <consortium name="Ensembl"/>
        </authorList>
    </citation>
    <scope>IDENTIFICATION</scope>
</reference>
<keyword evidence="7" id="KW-0243">Dynein</keyword>
<dbReference type="Gene3D" id="1.20.920.20">
    <property type="match status" value="1"/>
</dbReference>
<keyword evidence="8 13" id="KW-0175">Coiled coil</keyword>
<reference evidence="19" key="2">
    <citation type="submission" date="2025-08" db="UniProtKB">
        <authorList>
            <consortium name="Ensembl"/>
        </authorList>
    </citation>
    <scope>IDENTIFICATION</scope>
</reference>
<dbReference type="PANTHER" id="PTHR22878">
    <property type="entry name" value="DYNEIN HEAVY CHAIN 6, AXONEMAL-LIKE-RELATED"/>
    <property type="match status" value="1"/>
</dbReference>
<evidence type="ECO:0000256" key="5">
    <source>
        <dbReference type="ARBA" id="ARBA00022741"/>
    </source>
</evidence>
<feature type="domain" description="Dynein heavy chain ATP-binding dynein motor region" evidence="16">
    <location>
        <begin position="148"/>
        <end position="369"/>
    </location>
</feature>
<keyword evidence="6" id="KW-0067">ATP-binding</keyword>
<keyword evidence="4" id="KW-0493">Microtubule</keyword>
<evidence type="ECO:0000259" key="17">
    <source>
        <dbReference type="Pfam" id="PF18198"/>
    </source>
</evidence>
<dbReference type="GO" id="GO:0007018">
    <property type="term" value="P:microtubule-based movement"/>
    <property type="evidence" value="ECO:0007669"/>
    <property type="project" value="InterPro"/>
</dbReference>
<evidence type="ECO:0000259" key="18">
    <source>
        <dbReference type="Pfam" id="PF18199"/>
    </source>
</evidence>
<dbReference type="Gene3D" id="1.20.1270.280">
    <property type="match status" value="1"/>
</dbReference>
<dbReference type="Pfam" id="PF18198">
    <property type="entry name" value="AAA_lid_11"/>
    <property type="match status" value="2"/>
</dbReference>
<evidence type="ECO:0000256" key="8">
    <source>
        <dbReference type="ARBA" id="ARBA00023054"/>
    </source>
</evidence>
<dbReference type="Gene3D" id="6.10.140.1060">
    <property type="match status" value="1"/>
</dbReference>
<dbReference type="GeneTree" id="ENSGT00940000155282"/>
<keyword evidence="11" id="KW-0206">Cytoskeleton</keyword>
<dbReference type="FunFam" id="1.10.8.1220:FF:000001">
    <property type="entry name" value="Dynein axonemal heavy chain 5"/>
    <property type="match status" value="1"/>
</dbReference>
<reference evidence="20" key="1">
    <citation type="submission" date="2003-08" db="EMBL/GenBank/DDBJ databases">
        <authorList>
            <person name="Birren B."/>
            <person name="Nusbaum C."/>
            <person name="Abebe A."/>
            <person name="Abouelleil A."/>
            <person name="Adekoya E."/>
            <person name="Ait-zahra M."/>
            <person name="Allen N."/>
            <person name="Allen T."/>
            <person name="An P."/>
            <person name="Anderson M."/>
            <person name="Anderson S."/>
            <person name="Arachchi H."/>
            <person name="Armbruster J."/>
            <person name="Bachantsang P."/>
            <person name="Baldwin J."/>
            <person name="Barry A."/>
            <person name="Bayul T."/>
            <person name="Blitshsteyn B."/>
            <person name="Bloom T."/>
            <person name="Blye J."/>
            <person name="Boguslavskiy L."/>
            <person name="Borowsky M."/>
            <person name="Boukhgalter B."/>
            <person name="Brunache A."/>
            <person name="Butler J."/>
            <person name="Calixte N."/>
            <person name="Calvo S."/>
            <person name="Camarata J."/>
            <person name="Campo K."/>
            <person name="Chang J."/>
            <person name="Cheshatsang Y."/>
            <person name="Citroen M."/>
            <person name="Collymore A."/>
            <person name="Considine T."/>
            <person name="Cook A."/>
            <person name="Cooke P."/>
            <person name="Corum B."/>
            <person name="Cuomo C."/>
            <person name="David R."/>
            <person name="Dawoe T."/>
            <person name="Degray S."/>
            <person name="Dodge S."/>
            <person name="Dooley K."/>
            <person name="Dorje P."/>
            <person name="Dorjee K."/>
            <person name="Dorris L."/>
            <person name="Duffey N."/>
            <person name="Dupes A."/>
            <person name="Elkins T."/>
            <person name="Engels R."/>
            <person name="Erickson J."/>
            <person name="Farina A."/>
            <person name="Faro S."/>
            <person name="Ferreira P."/>
            <person name="Fischer H."/>
            <person name="Fitzgerald M."/>
            <person name="Foley K."/>
            <person name="Gage D."/>
            <person name="Galagan J."/>
            <person name="Gearin G."/>
            <person name="Gnerre S."/>
            <person name="Gnirke A."/>
            <person name="Goyette A."/>
            <person name="Graham J."/>
            <person name="Grandbois E."/>
            <person name="Gyaltsen K."/>
            <person name="Hafez N."/>
            <person name="Hagopian D."/>
            <person name="Hagos B."/>
            <person name="Hall J."/>
            <person name="Hatcher B."/>
            <person name="Heller A."/>
            <person name="Higgins H."/>
            <person name="Honan T."/>
            <person name="Horn A."/>
            <person name="Houde N."/>
            <person name="Hughes L."/>
            <person name="Hulme W."/>
            <person name="Husby E."/>
            <person name="Iliev I."/>
            <person name="Jaffe D."/>
            <person name="Jones C."/>
            <person name="Kamal M."/>
            <person name="Kamat A."/>
            <person name="Kamvysselis M."/>
            <person name="Karlsson E."/>
            <person name="Kells C."/>
            <person name="Kieu A."/>
            <person name="Kisner P."/>
            <person name="Kodira C."/>
            <person name="Kulbokas E."/>
            <person name="Labutti K."/>
            <person name="Lama D."/>
            <person name="Landers T."/>
            <person name="Leger J."/>
            <person name="Levine S."/>
            <person name="Lewis D."/>
            <person name="Lewis T."/>
            <person name="Lindblad-toh K."/>
            <person name="Liu X."/>
            <person name="Lokyitsang T."/>
            <person name="Lokyitsang Y."/>
            <person name="Lucien O."/>
            <person name="Lui A."/>
            <person name="Ma L.J."/>
            <person name="Mabbitt R."/>
            <person name="Macdonald J."/>
            <person name="Maclean C."/>
            <person name="Major J."/>
            <person name="Manning J."/>
            <person name="Marabella R."/>
            <person name="Maru K."/>
            <person name="Matthews C."/>
            <person name="Mauceli E."/>
            <person name="Mccarthy M."/>
            <person name="Mcdonough S."/>
            <person name="Mcghee T."/>
            <person name="Meldrim J."/>
            <person name="Meneus L."/>
            <person name="Mesirov J."/>
            <person name="Mihalev A."/>
            <person name="Mihova T."/>
            <person name="Mikkelsen T."/>
            <person name="Mlenga V."/>
            <person name="Moru K."/>
            <person name="Mozes J."/>
            <person name="Mulrain L."/>
            <person name="Munson G."/>
            <person name="Naylor J."/>
            <person name="Newes C."/>
            <person name="Nguyen C."/>
            <person name="Nguyen N."/>
            <person name="Nguyen T."/>
            <person name="Nicol R."/>
            <person name="Nielsen C."/>
            <person name="Nizzari M."/>
            <person name="Norbu C."/>
            <person name="Norbu N."/>
            <person name="O'donnell P."/>
            <person name="Okoawo O."/>
            <person name="O'leary S."/>
            <person name="Omotosho B."/>
            <person name="O'neill K."/>
            <person name="Osman S."/>
            <person name="Parker S."/>
            <person name="Perrin D."/>
            <person name="Phunkhang P."/>
            <person name="Piqani B."/>
            <person name="Purcell S."/>
            <person name="Rachupka T."/>
            <person name="Ramasamy U."/>
            <person name="Rameau R."/>
            <person name="Ray V."/>
            <person name="Raymond C."/>
            <person name="Retta R."/>
            <person name="Richardson S."/>
            <person name="Rise C."/>
            <person name="Rodriguez J."/>
            <person name="Rogers J."/>
            <person name="Rogov P."/>
            <person name="Rutman M."/>
            <person name="Schupbach R."/>
            <person name="Seaman C."/>
            <person name="Settipalli S."/>
            <person name="Sharpe T."/>
            <person name="Sheridan J."/>
            <person name="Sherpa N."/>
            <person name="Shi J."/>
            <person name="Smirnov S."/>
            <person name="Smith C."/>
            <person name="Sougnez C."/>
            <person name="Spencer B."/>
            <person name="Stalker J."/>
            <person name="Stange-thomann N."/>
            <person name="Stavropoulos S."/>
            <person name="Stetson K."/>
            <person name="Stone C."/>
            <person name="Stone S."/>
            <person name="Stubbs M."/>
            <person name="Talamas J."/>
            <person name="Tchuinga P."/>
            <person name="Tenzing P."/>
            <person name="Tesfaye S."/>
            <person name="Theodore J."/>
            <person name="Thoulutsang Y."/>
            <person name="Topham K."/>
            <person name="Towey S."/>
            <person name="Tsamla T."/>
            <person name="Tsomo N."/>
            <person name="Vallee D."/>
            <person name="Vassiliev H."/>
            <person name="Venkataraman V."/>
            <person name="Vinson J."/>
            <person name="Vo A."/>
            <person name="Wade C."/>
            <person name="Wang S."/>
            <person name="Wangchuk T."/>
            <person name="Wangdi T."/>
            <person name="Whittaker C."/>
            <person name="Wilkinson J."/>
            <person name="Wu Y."/>
            <person name="Wyman D."/>
            <person name="Yadav S."/>
            <person name="Yang S."/>
            <person name="Yang X."/>
            <person name="Yeager S."/>
            <person name="Yee E."/>
            <person name="Young G."/>
            <person name="Zainoun J."/>
            <person name="Zembeck L."/>
            <person name="Zimmer A."/>
            <person name="Zody M."/>
            <person name="Lander E."/>
        </authorList>
    </citation>
    <scope>NUCLEOTIDE SEQUENCE [LARGE SCALE GENOMIC DNA]</scope>
</reference>
<dbReference type="FunFam" id="3.40.50.300:FF:000223">
    <property type="entry name" value="Dynein heavy chain 3, axonemal"/>
    <property type="match status" value="1"/>
</dbReference>
<dbReference type="InterPro" id="IPR027417">
    <property type="entry name" value="P-loop_NTPase"/>
</dbReference>